<keyword evidence="2" id="KW-1185">Reference proteome</keyword>
<dbReference type="EMBL" id="BNAT01000013">
    <property type="protein sequence ID" value="GHH89743.1"/>
    <property type="molecule type" value="Genomic_DNA"/>
</dbReference>
<name>A0A919GWU0_9ACTN</name>
<dbReference type="AlphaFoldDB" id="A0A919GWU0"/>
<proteinExistence type="predicted"/>
<protein>
    <submittedName>
        <fullName evidence="1">Uncharacterized protein</fullName>
    </submittedName>
</protein>
<gene>
    <name evidence="1" type="ORF">GCM10017771_41760</name>
</gene>
<reference evidence="1" key="2">
    <citation type="submission" date="2020-09" db="EMBL/GenBank/DDBJ databases">
        <authorList>
            <person name="Sun Q."/>
            <person name="Zhou Y."/>
        </authorList>
    </citation>
    <scope>NUCLEOTIDE SEQUENCE</scope>
    <source>
        <strain evidence="1">CGMCC 4.7403</strain>
    </source>
</reference>
<sequence>MARKGSLIIHLVADRSFLHRIYSPVGQEELAEGSLILRCQGPYGPCDQSAALNKSSFALLCSPFFVRPSLMKE</sequence>
<reference evidence="1" key="1">
    <citation type="journal article" date="2014" name="Int. J. Syst. Evol. Microbiol.">
        <title>Complete genome sequence of Corynebacterium casei LMG S-19264T (=DSM 44701T), isolated from a smear-ripened cheese.</title>
        <authorList>
            <consortium name="US DOE Joint Genome Institute (JGI-PGF)"/>
            <person name="Walter F."/>
            <person name="Albersmeier A."/>
            <person name="Kalinowski J."/>
            <person name="Ruckert C."/>
        </authorList>
    </citation>
    <scope>NUCLEOTIDE SEQUENCE</scope>
    <source>
        <strain evidence="1">CGMCC 4.7403</strain>
    </source>
</reference>
<accession>A0A919GWU0</accession>
<evidence type="ECO:0000313" key="2">
    <source>
        <dbReference type="Proteomes" id="UP000603227"/>
    </source>
</evidence>
<comment type="caution">
    <text evidence="1">The sequence shown here is derived from an EMBL/GenBank/DDBJ whole genome shotgun (WGS) entry which is preliminary data.</text>
</comment>
<organism evidence="1 2">
    <name type="scientific">Streptomyces capitiformicae</name>
    <dbReference type="NCBI Taxonomy" id="2014920"/>
    <lineage>
        <taxon>Bacteria</taxon>
        <taxon>Bacillati</taxon>
        <taxon>Actinomycetota</taxon>
        <taxon>Actinomycetes</taxon>
        <taxon>Kitasatosporales</taxon>
        <taxon>Streptomycetaceae</taxon>
        <taxon>Streptomyces</taxon>
    </lineage>
</organism>
<dbReference type="Proteomes" id="UP000603227">
    <property type="component" value="Unassembled WGS sequence"/>
</dbReference>
<evidence type="ECO:0000313" key="1">
    <source>
        <dbReference type="EMBL" id="GHH89743.1"/>
    </source>
</evidence>